<organism evidence="2 3">
    <name type="scientific">Gymnopus androsaceus JB14</name>
    <dbReference type="NCBI Taxonomy" id="1447944"/>
    <lineage>
        <taxon>Eukaryota</taxon>
        <taxon>Fungi</taxon>
        <taxon>Dikarya</taxon>
        <taxon>Basidiomycota</taxon>
        <taxon>Agaricomycotina</taxon>
        <taxon>Agaricomycetes</taxon>
        <taxon>Agaricomycetidae</taxon>
        <taxon>Agaricales</taxon>
        <taxon>Marasmiineae</taxon>
        <taxon>Omphalotaceae</taxon>
        <taxon>Gymnopus</taxon>
    </lineage>
</organism>
<proteinExistence type="predicted"/>
<dbReference type="Proteomes" id="UP000799118">
    <property type="component" value="Unassembled WGS sequence"/>
</dbReference>
<evidence type="ECO:0000256" key="1">
    <source>
        <dbReference type="SAM" id="Coils"/>
    </source>
</evidence>
<feature type="non-terminal residue" evidence="2">
    <location>
        <position position="92"/>
    </location>
</feature>
<name>A0A6A4H5X7_9AGAR</name>
<sequence length="92" mass="10759">ELEDCEKQIKALESRRKSLREYADQLQALLSPFRKVPDEILQRVFDECCNMNHFVVDNPSKTRGDIRQIPALALSTVCSRWRRNGLAMPNIW</sequence>
<dbReference type="AlphaFoldDB" id="A0A6A4H5X7"/>
<dbReference type="OrthoDB" id="3229088at2759"/>
<reference evidence="2" key="1">
    <citation type="journal article" date="2019" name="Environ. Microbiol.">
        <title>Fungal ecological strategies reflected in gene transcription - a case study of two litter decomposers.</title>
        <authorList>
            <person name="Barbi F."/>
            <person name="Kohler A."/>
            <person name="Barry K."/>
            <person name="Baskaran P."/>
            <person name="Daum C."/>
            <person name="Fauchery L."/>
            <person name="Ihrmark K."/>
            <person name="Kuo A."/>
            <person name="LaButti K."/>
            <person name="Lipzen A."/>
            <person name="Morin E."/>
            <person name="Grigoriev I.V."/>
            <person name="Henrissat B."/>
            <person name="Lindahl B."/>
            <person name="Martin F."/>
        </authorList>
    </citation>
    <scope>NUCLEOTIDE SEQUENCE</scope>
    <source>
        <strain evidence="2">JB14</strain>
    </source>
</reference>
<feature type="coiled-coil region" evidence="1">
    <location>
        <begin position="2"/>
        <end position="29"/>
    </location>
</feature>
<dbReference type="EMBL" id="ML769568">
    <property type="protein sequence ID" value="KAE9393602.1"/>
    <property type="molecule type" value="Genomic_DNA"/>
</dbReference>
<accession>A0A6A4H5X7</accession>
<keyword evidence="3" id="KW-1185">Reference proteome</keyword>
<protein>
    <recommendedName>
        <fullName evidence="4">F-box domain-containing protein</fullName>
    </recommendedName>
</protein>
<evidence type="ECO:0000313" key="3">
    <source>
        <dbReference type="Proteomes" id="UP000799118"/>
    </source>
</evidence>
<keyword evidence="1" id="KW-0175">Coiled coil</keyword>
<evidence type="ECO:0000313" key="2">
    <source>
        <dbReference type="EMBL" id="KAE9393602.1"/>
    </source>
</evidence>
<feature type="non-terminal residue" evidence="2">
    <location>
        <position position="1"/>
    </location>
</feature>
<evidence type="ECO:0008006" key="4">
    <source>
        <dbReference type="Google" id="ProtNLM"/>
    </source>
</evidence>
<gene>
    <name evidence="2" type="ORF">BT96DRAFT_761248</name>
</gene>